<dbReference type="PROSITE" id="PS01124">
    <property type="entry name" value="HTH_ARAC_FAMILY_2"/>
    <property type="match status" value="1"/>
</dbReference>
<keyword evidence="6" id="KW-1185">Reference proteome</keyword>
<dbReference type="InterPro" id="IPR009057">
    <property type="entry name" value="Homeodomain-like_sf"/>
</dbReference>
<organism evidence="5 6">
    <name type="scientific">Marinobacter zhejiangensis</name>
    <dbReference type="NCBI Taxonomy" id="488535"/>
    <lineage>
        <taxon>Bacteria</taxon>
        <taxon>Pseudomonadati</taxon>
        <taxon>Pseudomonadota</taxon>
        <taxon>Gammaproteobacteria</taxon>
        <taxon>Pseudomonadales</taxon>
        <taxon>Marinobacteraceae</taxon>
        <taxon>Marinobacter</taxon>
    </lineage>
</organism>
<dbReference type="GO" id="GO:0005829">
    <property type="term" value="C:cytosol"/>
    <property type="evidence" value="ECO:0007669"/>
    <property type="project" value="TreeGrafter"/>
</dbReference>
<dbReference type="Gene3D" id="1.10.10.60">
    <property type="entry name" value="Homeodomain-like"/>
    <property type="match status" value="1"/>
</dbReference>
<dbReference type="EMBL" id="FOUE01000002">
    <property type="protein sequence ID" value="SFM26607.1"/>
    <property type="molecule type" value="Genomic_DNA"/>
</dbReference>
<keyword evidence="1" id="KW-0805">Transcription regulation</keyword>
<dbReference type="GO" id="GO:0003700">
    <property type="term" value="F:DNA-binding transcription factor activity"/>
    <property type="evidence" value="ECO:0007669"/>
    <property type="project" value="InterPro"/>
</dbReference>
<evidence type="ECO:0000313" key="6">
    <source>
        <dbReference type="Proteomes" id="UP000198519"/>
    </source>
</evidence>
<keyword evidence="3" id="KW-0804">Transcription</keyword>
<name>A0A1I4PFY8_9GAMM</name>
<dbReference type="SMART" id="SM00342">
    <property type="entry name" value="HTH_ARAC"/>
    <property type="match status" value="1"/>
</dbReference>
<evidence type="ECO:0000256" key="3">
    <source>
        <dbReference type="ARBA" id="ARBA00023163"/>
    </source>
</evidence>
<dbReference type="PANTHER" id="PTHR47894:SF1">
    <property type="entry name" value="HTH-TYPE TRANSCRIPTIONAL REGULATOR VQSM"/>
    <property type="match status" value="1"/>
</dbReference>
<dbReference type="AlphaFoldDB" id="A0A1I4PFY8"/>
<gene>
    <name evidence="5" type="ORF">SAMN04487963_1994</name>
</gene>
<dbReference type="SUPFAM" id="SSF46689">
    <property type="entry name" value="Homeodomain-like"/>
    <property type="match status" value="1"/>
</dbReference>
<sequence>MPLWDFYRTVDSMRLLAELAVEYGVAESQVLEGTGVSVDQLYVPDLVVEARQELRLISNLVERLGHVPALGVIAGQRYHFNTFGALGFALVSSPTFGAALDVGLRYVQLTFAFCQLSIREQGELTCIDFDASELAPGLRQFIIERDSSCLITLQRDVYNKISPLKSLCFSFPEPESKDVYREFYRVLPEFDAPVTTLTLSRSMLSEIMPQASEQALRSAEQQCEYLLNQRLKRGGLSAQVRQYLAARASEMPGMDDVALAMNTIPRTLRRKLQQENTTFAELRDEVRQALADEYLAGPRLSVERVAERLGYSGPTAFINAYKRWYGTTPANRRSQSSRGVGLGRRSE</sequence>
<evidence type="ECO:0000259" key="4">
    <source>
        <dbReference type="PROSITE" id="PS01124"/>
    </source>
</evidence>
<dbReference type="InterPro" id="IPR032687">
    <property type="entry name" value="AraC-type_N"/>
</dbReference>
<proteinExistence type="predicted"/>
<evidence type="ECO:0000313" key="5">
    <source>
        <dbReference type="EMBL" id="SFM26607.1"/>
    </source>
</evidence>
<evidence type="ECO:0000256" key="2">
    <source>
        <dbReference type="ARBA" id="ARBA00023125"/>
    </source>
</evidence>
<evidence type="ECO:0000256" key="1">
    <source>
        <dbReference type="ARBA" id="ARBA00023015"/>
    </source>
</evidence>
<keyword evidence="2 5" id="KW-0238">DNA-binding</keyword>
<dbReference type="Proteomes" id="UP000198519">
    <property type="component" value="Unassembled WGS sequence"/>
</dbReference>
<dbReference type="Pfam" id="PF12833">
    <property type="entry name" value="HTH_18"/>
    <property type="match status" value="1"/>
</dbReference>
<accession>A0A1I4PFY8</accession>
<protein>
    <submittedName>
        <fullName evidence="5">AraC-type DNA-binding protein</fullName>
    </submittedName>
</protein>
<feature type="domain" description="HTH araC/xylS-type" evidence="4">
    <location>
        <begin position="238"/>
        <end position="335"/>
    </location>
</feature>
<dbReference type="RefSeq" id="WP_092022012.1">
    <property type="nucleotide sequence ID" value="NZ_FOUE01000002.1"/>
</dbReference>
<dbReference type="InterPro" id="IPR018060">
    <property type="entry name" value="HTH_AraC"/>
</dbReference>
<dbReference type="Pfam" id="PF12625">
    <property type="entry name" value="Arabinose_bd"/>
    <property type="match status" value="1"/>
</dbReference>
<dbReference type="PANTHER" id="PTHR47894">
    <property type="entry name" value="HTH-TYPE TRANSCRIPTIONAL REGULATOR GADX"/>
    <property type="match status" value="1"/>
</dbReference>
<dbReference type="STRING" id="488535.SAMN04487963_1994"/>
<reference evidence="6" key="1">
    <citation type="submission" date="2016-10" db="EMBL/GenBank/DDBJ databases">
        <authorList>
            <person name="Varghese N."/>
            <person name="Submissions S."/>
        </authorList>
    </citation>
    <scope>NUCLEOTIDE SEQUENCE [LARGE SCALE GENOMIC DNA]</scope>
    <source>
        <strain evidence="6">CGMCC 1.7061</strain>
    </source>
</reference>
<dbReference type="OrthoDB" id="6816069at2"/>
<dbReference type="GO" id="GO:0000976">
    <property type="term" value="F:transcription cis-regulatory region binding"/>
    <property type="evidence" value="ECO:0007669"/>
    <property type="project" value="TreeGrafter"/>
</dbReference>